<evidence type="ECO:0000313" key="11">
    <source>
        <dbReference type="Proteomes" id="UP000284651"/>
    </source>
</evidence>
<organism evidence="8 10">
    <name type="scientific">Holdemanella biformis</name>
    <dbReference type="NCBI Taxonomy" id="1735"/>
    <lineage>
        <taxon>Bacteria</taxon>
        <taxon>Bacillati</taxon>
        <taxon>Bacillota</taxon>
        <taxon>Erysipelotrichia</taxon>
        <taxon>Erysipelotrichales</taxon>
        <taxon>Erysipelotrichaceae</taxon>
        <taxon>Holdemanella</taxon>
    </lineage>
</organism>
<keyword evidence="2" id="KW-1003">Cell membrane</keyword>
<dbReference type="EMBL" id="QRYQ01000001">
    <property type="protein sequence ID" value="RGU94098.1"/>
    <property type="molecule type" value="Genomic_DNA"/>
</dbReference>
<accession>A0A395WAA7</accession>
<dbReference type="Proteomes" id="UP000265489">
    <property type="component" value="Unassembled WGS sequence"/>
</dbReference>
<proteinExistence type="predicted"/>
<dbReference type="InterPro" id="IPR051461">
    <property type="entry name" value="UPF0750_membrane"/>
</dbReference>
<evidence type="ECO:0000313" key="9">
    <source>
        <dbReference type="EMBL" id="RGW76515.1"/>
    </source>
</evidence>
<keyword evidence="5 6" id="KW-0472">Membrane</keyword>
<reference evidence="10 11" key="1">
    <citation type="submission" date="2018-08" db="EMBL/GenBank/DDBJ databases">
        <title>A genome reference for cultivated species of the human gut microbiota.</title>
        <authorList>
            <person name="Zou Y."/>
            <person name="Xue W."/>
            <person name="Luo G."/>
        </authorList>
    </citation>
    <scope>NUCLEOTIDE SEQUENCE [LARGE SCALE GENOMIC DNA]</scope>
    <source>
        <strain evidence="9 11">AF10-31</strain>
        <strain evidence="8 10">AF15-20</strain>
    </source>
</reference>
<dbReference type="InterPro" id="IPR015867">
    <property type="entry name" value="N-reg_PII/ATP_PRibTrfase_C"/>
</dbReference>
<dbReference type="InterPro" id="IPR019264">
    <property type="entry name" value="DUF2179"/>
</dbReference>
<feature type="domain" description="DUF2179" evidence="7">
    <location>
        <begin position="233"/>
        <end position="287"/>
    </location>
</feature>
<evidence type="ECO:0000259" key="7">
    <source>
        <dbReference type="Pfam" id="PF10035"/>
    </source>
</evidence>
<dbReference type="PANTHER" id="PTHR33545:SF9">
    <property type="entry name" value="UPF0750 MEMBRANE PROTEIN YITE"/>
    <property type="match status" value="1"/>
</dbReference>
<dbReference type="AlphaFoldDB" id="A0A395WAA7"/>
<keyword evidence="3 6" id="KW-0812">Transmembrane</keyword>
<dbReference type="GO" id="GO:0005886">
    <property type="term" value="C:plasma membrane"/>
    <property type="evidence" value="ECO:0007669"/>
    <property type="project" value="UniProtKB-SubCell"/>
</dbReference>
<feature type="transmembrane region" description="Helical" evidence="6">
    <location>
        <begin position="115"/>
        <end position="137"/>
    </location>
</feature>
<dbReference type="Pfam" id="PF02588">
    <property type="entry name" value="YitT_membrane"/>
    <property type="match status" value="1"/>
</dbReference>
<gene>
    <name evidence="9" type="ORF">DWV56_01480</name>
    <name evidence="8" type="ORF">DWW32_00865</name>
</gene>
<comment type="caution">
    <text evidence="8">The sequence shown here is derived from an EMBL/GenBank/DDBJ whole genome shotgun (WGS) entry which is preliminary data.</text>
</comment>
<evidence type="ECO:0000256" key="3">
    <source>
        <dbReference type="ARBA" id="ARBA00022692"/>
    </source>
</evidence>
<dbReference type="Proteomes" id="UP000284651">
    <property type="component" value="Unassembled WGS sequence"/>
</dbReference>
<feature type="transmembrane region" description="Helical" evidence="6">
    <location>
        <begin position="56"/>
        <end position="80"/>
    </location>
</feature>
<dbReference type="InterPro" id="IPR003740">
    <property type="entry name" value="YitT"/>
</dbReference>
<evidence type="ECO:0000313" key="8">
    <source>
        <dbReference type="EMBL" id="RGU94098.1"/>
    </source>
</evidence>
<keyword evidence="4 6" id="KW-1133">Transmembrane helix</keyword>
<feature type="transmembrane region" description="Helical" evidence="6">
    <location>
        <begin position="17"/>
        <end position="36"/>
    </location>
</feature>
<evidence type="ECO:0000256" key="1">
    <source>
        <dbReference type="ARBA" id="ARBA00004651"/>
    </source>
</evidence>
<dbReference type="Pfam" id="PF10035">
    <property type="entry name" value="DUF2179"/>
    <property type="match status" value="1"/>
</dbReference>
<comment type="subcellular location">
    <subcellularLocation>
        <location evidence="1">Cell membrane</location>
        <topology evidence="1">Multi-pass membrane protein</topology>
    </subcellularLocation>
</comment>
<dbReference type="PANTHER" id="PTHR33545">
    <property type="entry name" value="UPF0750 MEMBRANE PROTEIN YITT-RELATED"/>
    <property type="match status" value="1"/>
</dbReference>
<evidence type="ECO:0000256" key="5">
    <source>
        <dbReference type="ARBA" id="ARBA00023136"/>
    </source>
</evidence>
<evidence type="ECO:0000256" key="4">
    <source>
        <dbReference type="ARBA" id="ARBA00022989"/>
    </source>
</evidence>
<feature type="transmembrane region" description="Helical" evidence="6">
    <location>
        <begin position="92"/>
        <end position="109"/>
    </location>
</feature>
<name>A0A395WAA7_9FIRM</name>
<protein>
    <submittedName>
        <fullName evidence="8">YitT family protein</fullName>
    </submittedName>
</protein>
<dbReference type="EMBL" id="QSAT01000003">
    <property type="protein sequence ID" value="RGW76515.1"/>
    <property type="molecule type" value="Genomic_DNA"/>
</dbReference>
<evidence type="ECO:0000313" key="10">
    <source>
        <dbReference type="Proteomes" id="UP000265489"/>
    </source>
</evidence>
<dbReference type="PIRSF" id="PIRSF006483">
    <property type="entry name" value="Membrane_protein_YitT"/>
    <property type="match status" value="1"/>
</dbReference>
<evidence type="ECO:0000256" key="6">
    <source>
        <dbReference type="SAM" id="Phobius"/>
    </source>
</evidence>
<dbReference type="Gene3D" id="3.30.70.120">
    <property type="match status" value="1"/>
</dbReference>
<evidence type="ECO:0000256" key="2">
    <source>
        <dbReference type="ARBA" id="ARBA00022475"/>
    </source>
</evidence>
<dbReference type="CDD" id="cd16380">
    <property type="entry name" value="YitT_C"/>
    <property type="match status" value="1"/>
</dbReference>
<sequence length="298" mass="32303">MAFGEAYMKKSNYVKDVLVVLLGNFMVAVSVAFFVLPNNTLTGGVAGVAVALKPLLPFIPSVWLINILMIGLYIVGAVFLGKAFALKSLISTFSYSFFVSLLTYVTTLFPKDTFVMQPMLASIYCGLISGIGLGLCFRVNASTGGMDIPALLIHKYTHISSGNSVMIIDALTVLLGMSTYGVEPALIGVLSVFTSGFAIDKTILIGSSTAINCMVISDQWVEIKNHVLDNMKRGVTVLEGKGGYTNESKPVLMIVIPQKMYSNLEHEIMKVDPRAFIIVNSVHEVDGEGFTYELEDLK</sequence>